<comment type="pathway">
    <text evidence="1">Cofactor biosynthesis; biotin biosynthesis; biotin from 7,8-diaminononanoate: step 1/2.</text>
</comment>
<dbReference type="HOGENOM" id="CLU_072551_3_1_2"/>
<name>K0IK77_NITGG</name>
<feature type="binding site" evidence="1">
    <location>
        <begin position="116"/>
        <end position="119"/>
    </location>
    <ligand>
        <name>ATP</name>
        <dbReference type="ChEBI" id="CHEBI:30616"/>
    </ligand>
</feature>
<dbReference type="NCBIfam" id="TIGR00347">
    <property type="entry name" value="bioD"/>
    <property type="match status" value="1"/>
</dbReference>
<feature type="binding site" evidence="1">
    <location>
        <begin position="176"/>
        <end position="177"/>
    </location>
    <ligand>
        <name>ATP</name>
        <dbReference type="ChEBI" id="CHEBI:30616"/>
    </ligand>
</feature>
<feature type="binding site" evidence="1">
    <location>
        <position position="116"/>
    </location>
    <ligand>
        <name>Mg(2+)</name>
        <dbReference type="ChEBI" id="CHEBI:18420"/>
    </ligand>
</feature>
<keyword evidence="3" id="KW-1185">Reference proteome</keyword>
<feature type="binding site" evidence="1">
    <location>
        <position position="54"/>
    </location>
    <ligand>
        <name>Mg(2+)</name>
        <dbReference type="ChEBI" id="CHEBI:18420"/>
    </ligand>
</feature>
<dbReference type="PANTHER" id="PTHR43210">
    <property type="entry name" value="DETHIOBIOTIN SYNTHETASE"/>
    <property type="match status" value="1"/>
</dbReference>
<dbReference type="Pfam" id="PF13500">
    <property type="entry name" value="AAA_26"/>
    <property type="match status" value="1"/>
</dbReference>
<dbReference type="HAMAP" id="MF_00336">
    <property type="entry name" value="BioD"/>
    <property type="match status" value="1"/>
</dbReference>
<dbReference type="GeneID" id="13795617"/>
<feature type="binding site" evidence="1">
    <location>
        <position position="41"/>
    </location>
    <ligand>
        <name>substrate</name>
    </ligand>
</feature>
<dbReference type="AlphaFoldDB" id="K0IK77"/>
<accession>K0IK77</accession>
<dbReference type="Proteomes" id="UP000008037">
    <property type="component" value="Chromosome"/>
</dbReference>
<evidence type="ECO:0000256" key="1">
    <source>
        <dbReference type="HAMAP-Rule" id="MF_00336"/>
    </source>
</evidence>
<keyword evidence="1" id="KW-0479">Metal-binding</keyword>
<dbReference type="GO" id="GO:0005524">
    <property type="term" value="F:ATP binding"/>
    <property type="evidence" value="ECO:0007669"/>
    <property type="project" value="UniProtKB-UniRule"/>
</dbReference>
<keyword evidence="1" id="KW-0460">Magnesium</keyword>
<dbReference type="Gene3D" id="3.40.50.300">
    <property type="entry name" value="P-loop containing nucleotide triphosphate hydrolases"/>
    <property type="match status" value="1"/>
</dbReference>
<dbReference type="PATRIC" id="fig|1237085.11.peg.1729"/>
<dbReference type="EMBL" id="CP002408">
    <property type="protein sequence ID" value="AFU58687.1"/>
    <property type="molecule type" value="Genomic_DNA"/>
</dbReference>
<organism evidence="2 3">
    <name type="scientific">Nitrososphaera gargensis (strain Ga9.2)</name>
    <dbReference type="NCBI Taxonomy" id="1237085"/>
    <lineage>
        <taxon>Archaea</taxon>
        <taxon>Nitrososphaerota</taxon>
        <taxon>Nitrososphaeria</taxon>
        <taxon>Nitrososphaerales</taxon>
        <taxon>Nitrososphaeraceae</taxon>
        <taxon>Nitrososphaera</taxon>
    </lineage>
</organism>
<comment type="subcellular location">
    <subcellularLocation>
        <location evidence="1">Cytoplasm</location>
    </subcellularLocation>
</comment>
<dbReference type="GO" id="GO:0009102">
    <property type="term" value="P:biotin biosynthetic process"/>
    <property type="evidence" value="ECO:0007669"/>
    <property type="project" value="UniProtKB-UniRule"/>
</dbReference>
<keyword evidence="1" id="KW-0547">Nucleotide-binding</keyword>
<dbReference type="GO" id="GO:0000287">
    <property type="term" value="F:magnesium ion binding"/>
    <property type="evidence" value="ECO:0007669"/>
    <property type="project" value="UniProtKB-UniRule"/>
</dbReference>
<comment type="subunit">
    <text evidence="1">Homodimer.</text>
</comment>
<dbReference type="InterPro" id="IPR027417">
    <property type="entry name" value="P-loop_NTPase"/>
</dbReference>
<feature type="binding site" evidence="1">
    <location>
        <position position="16"/>
    </location>
    <ligand>
        <name>Mg(2+)</name>
        <dbReference type="ChEBI" id="CHEBI:18420"/>
    </ligand>
</feature>
<dbReference type="SUPFAM" id="SSF52540">
    <property type="entry name" value="P-loop containing nucleoside triphosphate hydrolases"/>
    <property type="match status" value="1"/>
</dbReference>
<dbReference type="GO" id="GO:0005829">
    <property type="term" value="C:cytosol"/>
    <property type="evidence" value="ECO:0007669"/>
    <property type="project" value="TreeGrafter"/>
</dbReference>
<comment type="similarity">
    <text evidence="1">Belongs to the dethiobiotin synthetase family.</text>
</comment>
<keyword evidence="1" id="KW-0067">ATP-binding</keyword>
<dbReference type="CDD" id="cd03109">
    <property type="entry name" value="DTBS"/>
    <property type="match status" value="1"/>
</dbReference>
<keyword evidence="1 2" id="KW-0436">Ligase</keyword>
<comment type="caution">
    <text evidence="1">Lacks conserved residue(s) required for the propagation of feature annotation.</text>
</comment>
<dbReference type="EC" id="6.3.3.3" evidence="1"/>
<sequence>MRGIFVTGTGTGVGKTAVSAGLVWALRRHKVNVGVMKPFATANRTFSKKYRSQDTAILAEAAGVDDPDSELNPFFYSVAASPLLAWQLRREPPTSIENALQVLQNLAKKHDFMVVEGIGGIMVPLTENESVADFAKRAGLPAIIVTTPVIGTLNHTLLTVMACKEFGINIRGIIVNKMPKKPSIAEQKAPEMIERLTGIRVLGTLPFSKSANHTIIGKILEKIIDLDSLLLSV</sequence>
<dbReference type="GO" id="GO:0004141">
    <property type="term" value="F:dethiobiotin synthase activity"/>
    <property type="evidence" value="ECO:0007669"/>
    <property type="project" value="UniProtKB-UniRule"/>
</dbReference>
<feature type="binding site" evidence="1">
    <location>
        <position position="54"/>
    </location>
    <ligand>
        <name>ATP</name>
        <dbReference type="ChEBI" id="CHEBI:30616"/>
    </ligand>
</feature>
<feature type="active site" evidence="1">
    <location>
        <position position="37"/>
    </location>
</feature>
<keyword evidence="1" id="KW-0093">Biotin biosynthesis</keyword>
<dbReference type="STRING" id="1237085.Ngar_c17540"/>
<dbReference type="RefSeq" id="WP_015019224.1">
    <property type="nucleotide sequence ID" value="NC_018719.1"/>
</dbReference>
<comment type="catalytic activity">
    <reaction evidence="1">
        <text>(7R,8S)-7,8-diammoniononanoate + CO2 + ATP = (4R,5S)-dethiobiotin + ADP + phosphate + 3 H(+)</text>
        <dbReference type="Rhea" id="RHEA:15805"/>
        <dbReference type="ChEBI" id="CHEBI:15378"/>
        <dbReference type="ChEBI" id="CHEBI:16526"/>
        <dbReference type="ChEBI" id="CHEBI:30616"/>
        <dbReference type="ChEBI" id="CHEBI:43474"/>
        <dbReference type="ChEBI" id="CHEBI:149469"/>
        <dbReference type="ChEBI" id="CHEBI:149473"/>
        <dbReference type="ChEBI" id="CHEBI:456216"/>
        <dbReference type="EC" id="6.3.3.3"/>
    </reaction>
</comment>
<dbReference type="InParanoid" id="K0IK77"/>
<dbReference type="KEGG" id="nga:Ngar_c17540"/>
<dbReference type="UniPathway" id="UPA00078">
    <property type="reaction ID" value="UER00161"/>
</dbReference>
<reference evidence="2 3" key="1">
    <citation type="journal article" date="2012" name="Environ. Microbiol.">
        <title>The genome of the ammonia-oxidizing Candidatus Nitrososphaera gargensis: insights into metabolic versatility and environmental adaptations.</title>
        <authorList>
            <person name="Spang A."/>
            <person name="Poehlein A."/>
            <person name="Offre P."/>
            <person name="Zumbragel S."/>
            <person name="Haider S."/>
            <person name="Rychlik N."/>
            <person name="Nowka B."/>
            <person name="Schmeisser C."/>
            <person name="Lebedeva E.V."/>
            <person name="Rattei T."/>
            <person name="Bohm C."/>
            <person name="Schmid M."/>
            <person name="Galushko A."/>
            <person name="Hatzenpichler R."/>
            <person name="Weinmaier T."/>
            <person name="Daniel R."/>
            <person name="Schleper C."/>
            <person name="Spieck E."/>
            <person name="Streit W."/>
            <person name="Wagner M."/>
        </authorList>
    </citation>
    <scope>NUCLEOTIDE SEQUENCE [LARGE SCALE GENOMIC DNA]</scope>
    <source>
        <strain evidence="3">Ga9.2</strain>
    </source>
</reference>
<dbReference type="PANTHER" id="PTHR43210:SF5">
    <property type="entry name" value="DETHIOBIOTIN SYNTHETASE"/>
    <property type="match status" value="1"/>
</dbReference>
<proteinExistence type="inferred from homology"/>
<evidence type="ECO:0000313" key="2">
    <source>
        <dbReference type="EMBL" id="AFU58687.1"/>
    </source>
</evidence>
<comment type="cofactor">
    <cofactor evidence="1">
        <name>Mg(2+)</name>
        <dbReference type="ChEBI" id="CHEBI:18420"/>
    </cofactor>
</comment>
<keyword evidence="1" id="KW-0963">Cytoplasm</keyword>
<feature type="binding site" evidence="1">
    <location>
        <begin position="206"/>
        <end position="208"/>
    </location>
    <ligand>
        <name>ATP</name>
        <dbReference type="ChEBI" id="CHEBI:30616"/>
    </ligand>
</feature>
<comment type="function">
    <text evidence="1">Catalyzes a mechanistically unusual reaction, the ATP-dependent insertion of CO2 between the N7 and N8 nitrogen atoms of 7,8-diaminopelargonic acid (DAPA, also called 7,8-diammoniononanoate) to form a ureido ring.</text>
</comment>
<dbReference type="InterPro" id="IPR004472">
    <property type="entry name" value="DTB_synth_BioD"/>
</dbReference>
<dbReference type="PIRSF" id="PIRSF006755">
    <property type="entry name" value="DTB_synth"/>
    <property type="match status" value="1"/>
</dbReference>
<dbReference type="OrthoDB" id="50320at2157"/>
<gene>
    <name evidence="1 2" type="primary">bioD</name>
    <name evidence="2" type="ordered locus">Ngar_c17540</name>
</gene>
<protein>
    <recommendedName>
        <fullName evidence="1">ATP-dependent dethiobiotin synthetase BioD</fullName>
        <ecNumber evidence="1">6.3.3.3</ecNumber>
    </recommendedName>
    <alternativeName>
        <fullName evidence="1">DTB synthetase</fullName>
        <shortName evidence="1">DTBS</shortName>
    </alternativeName>
    <alternativeName>
        <fullName evidence="1">Dethiobiotin synthase</fullName>
    </alternativeName>
</protein>
<evidence type="ECO:0000313" key="3">
    <source>
        <dbReference type="Proteomes" id="UP000008037"/>
    </source>
</evidence>